<dbReference type="VEuPathDB" id="FungiDB:jhhlp_008650"/>
<dbReference type="OrthoDB" id="5985073at2759"/>
<keyword evidence="3" id="KW-1185">Reference proteome</keyword>
<organism evidence="2 3">
    <name type="scientific">Lomentospora prolificans</name>
    <dbReference type="NCBI Taxonomy" id="41688"/>
    <lineage>
        <taxon>Eukaryota</taxon>
        <taxon>Fungi</taxon>
        <taxon>Dikarya</taxon>
        <taxon>Ascomycota</taxon>
        <taxon>Pezizomycotina</taxon>
        <taxon>Sordariomycetes</taxon>
        <taxon>Hypocreomycetidae</taxon>
        <taxon>Microascales</taxon>
        <taxon>Microascaceae</taxon>
        <taxon>Lomentospora</taxon>
    </lineage>
</organism>
<gene>
    <name evidence="2" type="ORF">jhhlp_008650</name>
</gene>
<dbReference type="EMBL" id="NLAX01001623">
    <property type="protein sequence ID" value="PKS05278.1"/>
    <property type="molecule type" value="Genomic_DNA"/>
</dbReference>
<dbReference type="AlphaFoldDB" id="A0A2N3MYM4"/>
<feature type="signal peptide" evidence="1">
    <location>
        <begin position="1"/>
        <end position="19"/>
    </location>
</feature>
<dbReference type="STRING" id="41688.A0A2N3MYM4"/>
<evidence type="ECO:0000313" key="3">
    <source>
        <dbReference type="Proteomes" id="UP000233524"/>
    </source>
</evidence>
<keyword evidence="1" id="KW-0732">Signal</keyword>
<feature type="chain" id="PRO_5014684708" evidence="1">
    <location>
        <begin position="20"/>
        <end position="270"/>
    </location>
</feature>
<name>A0A2N3MYM4_9PEZI</name>
<evidence type="ECO:0000313" key="2">
    <source>
        <dbReference type="EMBL" id="PKS05278.1"/>
    </source>
</evidence>
<dbReference type="Proteomes" id="UP000233524">
    <property type="component" value="Unassembled WGS sequence"/>
</dbReference>
<protein>
    <submittedName>
        <fullName evidence="2">Uncharacterized protein</fullName>
    </submittedName>
</protein>
<comment type="caution">
    <text evidence="2">The sequence shown here is derived from an EMBL/GenBank/DDBJ whole genome shotgun (WGS) entry which is preliminary data.</text>
</comment>
<accession>A0A2N3MYM4</accession>
<evidence type="ECO:0000256" key="1">
    <source>
        <dbReference type="SAM" id="SignalP"/>
    </source>
</evidence>
<reference evidence="2 3" key="1">
    <citation type="journal article" date="2017" name="G3 (Bethesda)">
        <title>First Draft Genome Sequence of the Pathogenic Fungus Lomentospora prolificans (Formerly Scedosporium prolificans).</title>
        <authorList>
            <person name="Luo R."/>
            <person name="Zimin A."/>
            <person name="Workman R."/>
            <person name="Fan Y."/>
            <person name="Pertea G."/>
            <person name="Grossman N."/>
            <person name="Wear M.P."/>
            <person name="Jia B."/>
            <person name="Miller H."/>
            <person name="Casadevall A."/>
            <person name="Timp W."/>
            <person name="Zhang S.X."/>
            <person name="Salzberg S.L."/>
        </authorList>
    </citation>
    <scope>NUCLEOTIDE SEQUENCE [LARGE SCALE GENOMIC DNA]</scope>
    <source>
        <strain evidence="2 3">JHH-5317</strain>
    </source>
</reference>
<dbReference type="InParanoid" id="A0A2N3MYM4"/>
<sequence length="270" mass="29191">MNPKLSLLCLLRLAATAVADPTWPRDSDDLEVIMYQLFSFRARKFTDVVSPCFNQVPHNHAPLDTTGAKFDANIVTEYLDDSTENPLVKGPSAALGHNSNFKVFSSDNNAIMQDSVTVTYKDRIGGAKCAPAQCTPTLTAQGIGSGFDDSFAFFPINRVVPAASGISSFPLAVNMKNGMQHLFDNNGNGYPVPDVVVNQKQQSFLLQTTGTFTLTVAIRNDIKDKPVAAAASYKIKRDTSPFPLLNELPISLSEDRCIGNCDLDSPLPSG</sequence>
<proteinExistence type="predicted"/>